<keyword evidence="2" id="KW-1185">Reference proteome</keyword>
<dbReference type="PANTHER" id="PTHR10974">
    <property type="entry name" value="FI08016P-RELATED"/>
    <property type="match status" value="1"/>
</dbReference>
<dbReference type="PANTHER" id="PTHR10974:SF1">
    <property type="entry name" value="FI08016P-RELATED"/>
    <property type="match status" value="1"/>
</dbReference>
<evidence type="ECO:0000313" key="1">
    <source>
        <dbReference type="EMBL" id="CAD7284346.1"/>
    </source>
</evidence>
<organism evidence="1">
    <name type="scientific">Notodromas monacha</name>
    <dbReference type="NCBI Taxonomy" id="399045"/>
    <lineage>
        <taxon>Eukaryota</taxon>
        <taxon>Metazoa</taxon>
        <taxon>Ecdysozoa</taxon>
        <taxon>Arthropoda</taxon>
        <taxon>Crustacea</taxon>
        <taxon>Oligostraca</taxon>
        <taxon>Ostracoda</taxon>
        <taxon>Podocopa</taxon>
        <taxon>Podocopida</taxon>
        <taxon>Cypridocopina</taxon>
        <taxon>Cypridoidea</taxon>
        <taxon>Cyprididae</taxon>
        <taxon>Notodromas</taxon>
    </lineage>
</organism>
<reference evidence="1" key="1">
    <citation type="submission" date="2020-11" db="EMBL/GenBank/DDBJ databases">
        <authorList>
            <person name="Tran Van P."/>
        </authorList>
    </citation>
    <scope>NUCLEOTIDE SEQUENCE</scope>
</reference>
<gene>
    <name evidence="1" type="ORF">NMOB1V02_LOCUS11953</name>
</gene>
<sequence>MAQEYFKAAWEAYVDKPKFPEWMRSRYPEALKNFEENSDLLSTPFDVHETLVDILHFKSLDLDANLT</sequence>
<dbReference type="GO" id="GO:0005615">
    <property type="term" value="C:extracellular space"/>
    <property type="evidence" value="ECO:0007669"/>
    <property type="project" value="TreeGrafter"/>
</dbReference>
<dbReference type="OrthoDB" id="413313at2759"/>
<evidence type="ECO:0000313" key="2">
    <source>
        <dbReference type="Proteomes" id="UP000678499"/>
    </source>
</evidence>
<protein>
    <submittedName>
        <fullName evidence="1">Uncharacterized protein</fullName>
    </submittedName>
</protein>
<name>A0A7R9C2C4_9CRUS</name>
<dbReference type="EMBL" id="OA889886">
    <property type="protein sequence ID" value="CAD7284346.1"/>
    <property type="molecule type" value="Genomic_DNA"/>
</dbReference>
<dbReference type="InterPro" id="IPR004245">
    <property type="entry name" value="DUF229"/>
</dbReference>
<dbReference type="Proteomes" id="UP000678499">
    <property type="component" value="Unassembled WGS sequence"/>
</dbReference>
<dbReference type="EMBL" id="CAJPEX010007849">
    <property type="protein sequence ID" value="CAG0924498.1"/>
    <property type="molecule type" value="Genomic_DNA"/>
</dbReference>
<dbReference type="AlphaFoldDB" id="A0A7R9C2C4"/>
<proteinExistence type="predicted"/>
<accession>A0A7R9C2C4</accession>
<dbReference type="Pfam" id="PF02995">
    <property type="entry name" value="DUF229"/>
    <property type="match status" value="1"/>
</dbReference>